<dbReference type="OrthoDB" id="1600564at2759"/>
<name>A0A3L6PCT9_PANMI</name>
<evidence type="ECO:0000313" key="1">
    <source>
        <dbReference type="EMBL" id="RLM48861.1"/>
    </source>
</evidence>
<protein>
    <recommendedName>
        <fullName evidence="3">GDSL esterase/lipase</fullName>
    </recommendedName>
</protein>
<dbReference type="Gene3D" id="3.40.50.1110">
    <property type="entry name" value="SGNH hydrolase"/>
    <property type="match status" value="1"/>
</dbReference>
<dbReference type="InterPro" id="IPR036514">
    <property type="entry name" value="SGNH_hydro_sf"/>
</dbReference>
<organism evidence="1 2">
    <name type="scientific">Panicum miliaceum</name>
    <name type="common">Proso millet</name>
    <name type="synonym">Broomcorn millet</name>
    <dbReference type="NCBI Taxonomy" id="4540"/>
    <lineage>
        <taxon>Eukaryota</taxon>
        <taxon>Viridiplantae</taxon>
        <taxon>Streptophyta</taxon>
        <taxon>Embryophyta</taxon>
        <taxon>Tracheophyta</taxon>
        <taxon>Spermatophyta</taxon>
        <taxon>Magnoliopsida</taxon>
        <taxon>Liliopsida</taxon>
        <taxon>Poales</taxon>
        <taxon>Poaceae</taxon>
        <taxon>PACMAD clade</taxon>
        <taxon>Panicoideae</taxon>
        <taxon>Panicodae</taxon>
        <taxon>Paniceae</taxon>
        <taxon>Panicinae</taxon>
        <taxon>Panicum</taxon>
        <taxon>Panicum sect. Panicum</taxon>
    </lineage>
</organism>
<evidence type="ECO:0008006" key="3">
    <source>
        <dbReference type="Google" id="ProtNLM"/>
    </source>
</evidence>
<dbReference type="Proteomes" id="UP000275267">
    <property type="component" value="Unassembled WGS sequence"/>
</dbReference>
<proteinExistence type="predicted"/>
<dbReference type="STRING" id="4540.A0A3L6PCT9"/>
<evidence type="ECO:0000313" key="2">
    <source>
        <dbReference type="Proteomes" id="UP000275267"/>
    </source>
</evidence>
<gene>
    <name evidence="1" type="ORF">C2845_PMPSC055793</name>
</gene>
<dbReference type="AlphaFoldDB" id="A0A3L6PCT9"/>
<reference evidence="2" key="1">
    <citation type="journal article" date="2019" name="Nat. Commun.">
        <title>The genome of broomcorn millet.</title>
        <authorList>
            <person name="Zou C."/>
            <person name="Miki D."/>
            <person name="Li D."/>
            <person name="Tang Q."/>
            <person name="Xiao L."/>
            <person name="Rajput S."/>
            <person name="Deng P."/>
            <person name="Jia W."/>
            <person name="Huang R."/>
            <person name="Zhang M."/>
            <person name="Sun Y."/>
            <person name="Hu J."/>
            <person name="Fu X."/>
            <person name="Schnable P.S."/>
            <person name="Li F."/>
            <person name="Zhang H."/>
            <person name="Feng B."/>
            <person name="Zhu X."/>
            <person name="Liu R."/>
            <person name="Schnable J.C."/>
            <person name="Zhu J.-K."/>
            <person name="Zhang H."/>
        </authorList>
    </citation>
    <scope>NUCLEOTIDE SEQUENCE [LARGE SCALE GENOMIC DNA]</scope>
</reference>
<sequence>MGLPPVGCAPHFLWEYGSQNGECIEYINNVVMEFNYALRYMSSEFIRQHPDSMISYCDTFEGSVDILENRDRYGEQMHHKYYIQIACCP</sequence>
<comment type="caution">
    <text evidence="1">The sequence shown here is derived from an EMBL/GenBank/DDBJ whole genome shotgun (WGS) entry which is preliminary data.</text>
</comment>
<keyword evidence="2" id="KW-1185">Reference proteome</keyword>
<accession>A0A3L6PCT9</accession>
<dbReference type="EMBL" id="PQIB02000711">
    <property type="protein sequence ID" value="RLM48861.1"/>
    <property type="molecule type" value="Genomic_DNA"/>
</dbReference>